<dbReference type="NCBIfam" id="NF010584">
    <property type="entry name" value="PRK13977.1"/>
    <property type="match status" value="1"/>
</dbReference>
<protein>
    <submittedName>
        <fullName evidence="1">Oleate hydratase</fullName>
    </submittedName>
</protein>
<accession>A0A1N6FAB2</accession>
<dbReference type="InterPro" id="IPR010354">
    <property type="entry name" value="Oleate_hydratase"/>
</dbReference>
<dbReference type="STRING" id="28230.SAMN05878443_0496"/>
<dbReference type="PANTHER" id="PTHR37417:SF3">
    <property type="entry name" value="MYOSIN-CROSSREACTIVE PROTEIN"/>
    <property type="match status" value="1"/>
</dbReference>
<dbReference type="Pfam" id="PF06100">
    <property type="entry name" value="MCRA"/>
    <property type="match status" value="1"/>
</dbReference>
<dbReference type="eggNOG" id="COG4716">
    <property type="taxonomic scope" value="Bacteria"/>
</dbReference>
<proteinExistence type="predicted"/>
<dbReference type="OrthoDB" id="4540221at2"/>
<keyword evidence="2" id="KW-1185">Reference proteome</keyword>
<organism evidence="1 2">
    <name type="scientific">Carnobacterium alterfunditum</name>
    <dbReference type="NCBI Taxonomy" id="28230"/>
    <lineage>
        <taxon>Bacteria</taxon>
        <taxon>Bacillati</taxon>
        <taxon>Bacillota</taxon>
        <taxon>Bacilli</taxon>
        <taxon>Lactobacillales</taxon>
        <taxon>Carnobacteriaceae</taxon>
        <taxon>Carnobacterium</taxon>
    </lineage>
</organism>
<name>A0A1N6FAB2_9LACT</name>
<dbReference type="EMBL" id="FSRN01000001">
    <property type="protein sequence ID" value="SIN92210.1"/>
    <property type="molecule type" value="Genomic_DNA"/>
</dbReference>
<dbReference type="PANTHER" id="PTHR37417">
    <property type="entry name" value="67 KDA MYOSIN-CROSS-REACTIVE ANTIGEN FAMILY PROTEIN (AFU_ORTHOLOGUE AFUA_5G09970)"/>
    <property type="match status" value="1"/>
</dbReference>
<reference evidence="2" key="1">
    <citation type="submission" date="2016-11" db="EMBL/GenBank/DDBJ databases">
        <authorList>
            <person name="Varghese N."/>
            <person name="Submissions S."/>
        </authorList>
    </citation>
    <scope>NUCLEOTIDE SEQUENCE [LARGE SCALE GENOMIC DNA]</scope>
    <source>
        <strain evidence="2">313</strain>
    </source>
</reference>
<dbReference type="GO" id="GO:0006631">
    <property type="term" value="P:fatty acid metabolic process"/>
    <property type="evidence" value="ECO:0007669"/>
    <property type="project" value="InterPro"/>
</dbReference>
<sequence>MGNYERINTLKPEGIENKKAYLIGGGIASLAAAEYLIRDGHMDGKNITIIEQDSILGGALDGSGNAEDGYVARGGREMEEHYECVWDLFGAVPSLEDPKRTVLDEFRELNIADPNYSNCRAIANRGEKLDFSTLGLDDIHVKQLTKLFLATEDSLGAATVEQFFDDSFLETDMWLYWRSMFAFETWHSVVEMKRYMHRFMHLMPGMSKMEKLVFTKYNQYDSMILPLKKSLESQGILFDLNTQVTDLDMNITNDKKTVTGIHVTRDGKKEEIIKTTENDLVFFTNGSMTENTTLGNMDKAPELDRSEGGCWNLWKKIAKKDALFGKPEVFCSDIDKSKWESYTITSKGPKMRELIEKFAERQIAPHKNVTGGIITVKDSNWLLSVTVNRQPQFIDQPDDVIVLWAYGLFPDKKGDFIEKKMSDCTGIELLQELLYHLGIDENDMHEYIDTSIVIPAMMPYITSQFMPRVKGDRPQVVPEGSTNLAFLGQFAEIKGDCVFTVEYSVRSAMMAVYTLLGLEKNPPEIYPGQYDIRVVANAAKAMYSGRPLPAESIIKKLLSNTSLEGLI</sequence>
<dbReference type="InterPro" id="IPR036188">
    <property type="entry name" value="FAD/NAD-bd_sf"/>
</dbReference>
<dbReference type="SUPFAM" id="SSF51905">
    <property type="entry name" value="FAD/NAD(P)-binding domain"/>
    <property type="match status" value="1"/>
</dbReference>
<dbReference type="RefSeq" id="WP_034547120.1">
    <property type="nucleotide sequence ID" value="NZ_FSRN01000001.1"/>
</dbReference>
<evidence type="ECO:0000313" key="1">
    <source>
        <dbReference type="EMBL" id="SIN92210.1"/>
    </source>
</evidence>
<dbReference type="AlphaFoldDB" id="A0A1N6FAB2"/>
<dbReference type="GO" id="GO:0050151">
    <property type="term" value="F:oleate hydratase activity"/>
    <property type="evidence" value="ECO:0007669"/>
    <property type="project" value="InterPro"/>
</dbReference>
<gene>
    <name evidence="1" type="ORF">SAMN05878443_0496</name>
</gene>
<dbReference type="Gene3D" id="3.50.50.60">
    <property type="entry name" value="FAD/NAD(P)-binding domain"/>
    <property type="match status" value="3"/>
</dbReference>
<dbReference type="Proteomes" id="UP000184758">
    <property type="component" value="Unassembled WGS sequence"/>
</dbReference>
<dbReference type="GO" id="GO:0071949">
    <property type="term" value="F:FAD binding"/>
    <property type="evidence" value="ECO:0007669"/>
    <property type="project" value="InterPro"/>
</dbReference>
<evidence type="ECO:0000313" key="2">
    <source>
        <dbReference type="Proteomes" id="UP000184758"/>
    </source>
</evidence>